<sequence>MPAGGDVHGEEVQPIVDALAARLGRSVAVDDPAIRLIAASRHFGDEDAVRVRSVLDRRVPATIVRWINRQGVAGWTVPGRLPENPELGMRPRICAPVRCNGMHLGYLWLLDPDGGTSEEELRAAGEAADAVGIALYRRMLLDERERSHEESALRLLLSPEPEDRRSAADEIRDTRLLADTRHAALLVVELDGDPSDVPEEVPEDVPEAVSAALEAAVAELRRSRPPRSTLVLARRHRAVVALFGGRPIGEAELLSPARRLRERFGELTGGRDCVIGVSASHQGGDAVLAGHREAGVAVRAARHLPMFGRVASWSSLGPFALLLRLDAEELARELPLPGVRELLTDHSALAATVEEFLDRAGDVAATSAALHIHRTTLYHRLRRVEAITGLRLDSGLDRLTLHLALKLAGFTGMA</sequence>
<proteinExistence type="predicted"/>
<keyword evidence="3" id="KW-1185">Reference proteome</keyword>
<feature type="domain" description="PucR C-terminal helix-turn-helix" evidence="1">
    <location>
        <begin position="349"/>
        <end position="407"/>
    </location>
</feature>
<evidence type="ECO:0000313" key="3">
    <source>
        <dbReference type="Proteomes" id="UP001428817"/>
    </source>
</evidence>
<reference evidence="3" key="1">
    <citation type="journal article" date="2019" name="Int. J. Syst. Evol. Microbiol.">
        <title>The Global Catalogue of Microorganisms (GCM) 10K type strain sequencing project: providing services to taxonomists for standard genome sequencing and annotation.</title>
        <authorList>
            <consortium name="The Broad Institute Genomics Platform"/>
            <consortium name="The Broad Institute Genome Sequencing Center for Infectious Disease"/>
            <person name="Wu L."/>
            <person name="Ma J."/>
        </authorList>
    </citation>
    <scope>NUCLEOTIDE SEQUENCE [LARGE SCALE GENOMIC DNA]</scope>
    <source>
        <strain evidence="3">JCM 18303</strain>
    </source>
</reference>
<dbReference type="PANTHER" id="PTHR33744">
    <property type="entry name" value="CARBOHYDRATE DIACID REGULATOR"/>
    <property type="match status" value="1"/>
</dbReference>
<organism evidence="2 3">
    <name type="scientific">Pseudonocardia eucalypti</name>
    <dbReference type="NCBI Taxonomy" id="648755"/>
    <lineage>
        <taxon>Bacteria</taxon>
        <taxon>Bacillati</taxon>
        <taxon>Actinomycetota</taxon>
        <taxon>Actinomycetes</taxon>
        <taxon>Pseudonocardiales</taxon>
        <taxon>Pseudonocardiaceae</taxon>
        <taxon>Pseudonocardia</taxon>
    </lineage>
</organism>
<evidence type="ECO:0000259" key="1">
    <source>
        <dbReference type="Pfam" id="PF13556"/>
    </source>
</evidence>
<accession>A0ABP9QVT4</accession>
<dbReference type="InterPro" id="IPR042070">
    <property type="entry name" value="PucR_C-HTH_sf"/>
</dbReference>
<dbReference type="RefSeq" id="WP_185065348.1">
    <property type="nucleotide sequence ID" value="NZ_BAABJP010000039.1"/>
</dbReference>
<dbReference type="PANTHER" id="PTHR33744:SF17">
    <property type="entry name" value="CONSERVED PROTEIN"/>
    <property type="match status" value="1"/>
</dbReference>
<dbReference type="Gene3D" id="1.10.10.2840">
    <property type="entry name" value="PucR C-terminal helix-turn-helix domain"/>
    <property type="match status" value="1"/>
</dbReference>
<evidence type="ECO:0000313" key="2">
    <source>
        <dbReference type="EMBL" id="GAA5168077.1"/>
    </source>
</evidence>
<dbReference type="InterPro" id="IPR051448">
    <property type="entry name" value="CdaR-like_regulators"/>
</dbReference>
<protein>
    <submittedName>
        <fullName evidence="2">Helix-turn-helix domain-containing protein</fullName>
    </submittedName>
</protein>
<gene>
    <name evidence="2" type="ORF">GCM10023321_61660</name>
</gene>
<dbReference type="Proteomes" id="UP001428817">
    <property type="component" value="Unassembled WGS sequence"/>
</dbReference>
<dbReference type="EMBL" id="BAABJP010000039">
    <property type="protein sequence ID" value="GAA5168077.1"/>
    <property type="molecule type" value="Genomic_DNA"/>
</dbReference>
<comment type="caution">
    <text evidence="2">The sequence shown here is derived from an EMBL/GenBank/DDBJ whole genome shotgun (WGS) entry which is preliminary data.</text>
</comment>
<dbReference type="Pfam" id="PF13556">
    <property type="entry name" value="HTH_30"/>
    <property type="match status" value="1"/>
</dbReference>
<dbReference type="SUPFAM" id="SSF55781">
    <property type="entry name" value="GAF domain-like"/>
    <property type="match status" value="1"/>
</dbReference>
<dbReference type="InterPro" id="IPR025736">
    <property type="entry name" value="PucR_C-HTH_dom"/>
</dbReference>
<name>A0ABP9QVT4_9PSEU</name>